<name>A0A8W7P786_ANOCL</name>
<feature type="region of interest" description="Disordered" evidence="1">
    <location>
        <begin position="91"/>
        <end position="110"/>
    </location>
</feature>
<protein>
    <submittedName>
        <fullName evidence="2">Uncharacterized protein</fullName>
    </submittedName>
</protein>
<evidence type="ECO:0000313" key="2">
    <source>
        <dbReference type="EnsemblMetazoa" id="ACOM026773-PA.1"/>
    </source>
</evidence>
<accession>A0A8W7P786</accession>
<sequence>MVLLLANKHNQVLGRVQYATLLVNRASALCDNGTAMLGVVVELVLAMMAPGPPSPEPENLRGSLSSLASGSISSRIGRVVEDTLGEMKSRVIEGSERERKGKPSDLRLKR</sequence>
<reference evidence="2" key="1">
    <citation type="submission" date="2022-08" db="UniProtKB">
        <authorList>
            <consortium name="EnsemblMetazoa"/>
        </authorList>
    </citation>
    <scope>IDENTIFICATION</scope>
</reference>
<evidence type="ECO:0000256" key="1">
    <source>
        <dbReference type="SAM" id="MobiDB-lite"/>
    </source>
</evidence>
<dbReference type="EnsemblMetazoa" id="ACOM026773-RA">
    <property type="protein sequence ID" value="ACOM026773-PA.1"/>
    <property type="gene ID" value="ACOM026773"/>
</dbReference>
<organism evidence="2">
    <name type="scientific">Anopheles coluzzii</name>
    <name type="common">African malaria mosquito</name>
    <dbReference type="NCBI Taxonomy" id="1518534"/>
    <lineage>
        <taxon>Eukaryota</taxon>
        <taxon>Metazoa</taxon>
        <taxon>Ecdysozoa</taxon>
        <taxon>Arthropoda</taxon>
        <taxon>Hexapoda</taxon>
        <taxon>Insecta</taxon>
        <taxon>Pterygota</taxon>
        <taxon>Neoptera</taxon>
        <taxon>Endopterygota</taxon>
        <taxon>Diptera</taxon>
        <taxon>Nematocera</taxon>
        <taxon>Culicoidea</taxon>
        <taxon>Culicidae</taxon>
        <taxon>Anophelinae</taxon>
        <taxon>Anopheles</taxon>
    </lineage>
</organism>
<dbReference type="Proteomes" id="UP000075882">
    <property type="component" value="Unassembled WGS sequence"/>
</dbReference>
<proteinExistence type="predicted"/>
<dbReference type="AlphaFoldDB" id="A0A8W7P786"/>